<keyword evidence="5" id="KW-1185">Reference proteome</keyword>
<gene>
    <name evidence="3 4" type="ordered locus">At3g61035</name>
</gene>
<dbReference type="SMR" id="A0A1I9LPK8"/>
<keyword evidence="2" id="KW-0812">Transmembrane</keyword>
<dbReference type="PANTHER" id="PTHR47950">
    <property type="entry name" value="CYTOCHROME P450, FAMILY 76, SUBFAMILY C, POLYPEPTIDE 5-RELATED"/>
    <property type="match status" value="1"/>
</dbReference>
<dbReference type="GO" id="GO:0004497">
    <property type="term" value="F:monooxygenase activity"/>
    <property type="evidence" value="ECO:0007669"/>
    <property type="project" value="InterPro"/>
</dbReference>
<name>A0A1I9LPK8_ARATH</name>
<evidence type="ECO:0000256" key="1">
    <source>
        <dbReference type="ARBA" id="ARBA00010617"/>
    </source>
</evidence>
<evidence type="ECO:0000313" key="5">
    <source>
        <dbReference type="Proteomes" id="UP000006548"/>
    </source>
</evidence>
<dbReference type="InterPro" id="IPR036396">
    <property type="entry name" value="Cyt_P450_sf"/>
</dbReference>
<dbReference type="GO" id="GO:0005506">
    <property type="term" value="F:iron ion binding"/>
    <property type="evidence" value="ECO:0007669"/>
    <property type="project" value="InterPro"/>
</dbReference>
<reference evidence="5" key="2">
    <citation type="journal article" date="2017" name="Plant J.">
        <title>Araport11: a complete reannotation of the Arabidopsis thaliana reference genome.</title>
        <authorList>
            <person name="Cheng C.Y."/>
            <person name="Krishnakumar V."/>
            <person name="Chan A.P."/>
            <person name="Thibaud-Nissen F."/>
            <person name="Schobel S."/>
            <person name="Town C.D."/>
        </authorList>
    </citation>
    <scope>GENOME REANNOTATION</scope>
    <source>
        <strain evidence="5">cv. Columbia</strain>
    </source>
</reference>
<dbReference type="ExpressionAtlas" id="A0A1I9LPK8">
    <property type="expression patterns" value="baseline and differential"/>
</dbReference>
<dbReference type="Gene3D" id="1.10.630.10">
    <property type="entry name" value="Cytochrome P450"/>
    <property type="match status" value="1"/>
</dbReference>
<dbReference type="InterPro" id="IPR001128">
    <property type="entry name" value="Cyt_P450"/>
</dbReference>
<organism evidence="4 5">
    <name type="scientific">Arabidopsis thaliana</name>
    <name type="common">Mouse-ear cress</name>
    <dbReference type="NCBI Taxonomy" id="3702"/>
    <lineage>
        <taxon>Eukaryota</taxon>
        <taxon>Viridiplantae</taxon>
        <taxon>Streptophyta</taxon>
        <taxon>Embryophyta</taxon>
        <taxon>Tracheophyta</taxon>
        <taxon>Spermatophyta</taxon>
        <taxon>Magnoliopsida</taxon>
        <taxon>eudicotyledons</taxon>
        <taxon>Gunneridae</taxon>
        <taxon>Pentapetalae</taxon>
        <taxon>rosids</taxon>
        <taxon>malvids</taxon>
        <taxon>Brassicales</taxon>
        <taxon>Brassicaceae</taxon>
        <taxon>Camelineae</taxon>
        <taxon>Arabidopsis</taxon>
    </lineage>
</organism>
<evidence type="ECO:0000256" key="2">
    <source>
        <dbReference type="SAM" id="Phobius"/>
    </source>
</evidence>
<feature type="transmembrane region" description="Helical" evidence="2">
    <location>
        <begin position="218"/>
        <end position="242"/>
    </location>
</feature>
<sequence length="254" mass="28842">MATFDVVSLEVMDTGDKTFLTGASQSHEVRKVEESERTCNISLSKEANEASPSTLLVRACFITSLNVDSNVVFSIDLGSYDPRASTELQDSLSRMMKTMGKPNLANYFPSLEFLDLQGIRKEMKVMCSERLFQVFQGLIDARIAERSSQIGPRVDALRGDLLDSVIDLIQEEGSEVDMNDIKHFLCRLRHYSEPIKKMVYKIKELGKRINDLSGYVHILYSLSVGLILITEFCLLVVIYGYWDAYMDTCRYQEV</sequence>
<dbReference type="Araport" id="AT3G61035"/>
<dbReference type="EMBL" id="CP002686">
    <property type="protein sequence ID" value="ANM64516.1"/>
    <property type="molecule type" value="Genomic_DNA"/>
</dbReference>
<dbReference type="PANTHER" id="PTHR47950:SF22">
    <property type="entry name" value="CYTOCHROME P450 76C1-RELATED"/>
    <property type="match status" value="1"/>
</dbReference>
<dbReference type="GeneID" id="825275"/>
<dbReference type="Proteomes" id="UP000006548">
    <property type="component" value="Chromosome 3"/>
</dbReference>
<dbReference type="Pfam" id="PF00067">
    <property type="entry name" value="p450"/>
    <property type="match status" value="1"/>
</dbReference>
<dbReference type="GO" id="GO:0016705">
    <property type="term" value="F:oxidoreductase activity, acting on paired donors, with incorporation or reduction of molecular oxygen"/>
    <property type="evidence" value="ECO:0007669"/>
    <property type="project" value="InterPro"/>
</dbReference>
<evidence type="ECO:0000313" key="4">
    <source>
        <dbReference type="EMBL" id="ANM64516.1"/>
    </source>
</evidence>
<protein>
    <submittedName>
        <fullName evidence="4">Cytochrome P450 superfamily protein</fullName>
    </submittedName>
</protein>
<comment type="similarity">
    <text evidence="1">Belongs to the cytochrome P450 family.</text>
</comment>
<evidence type="ECO:0000313" key="3">
    <source>
        <dbReference type="Araport" id="AT3G61035"/>
    </source>
</evidence>
<keyword evidence="2" id="KW-0472">Membrane</keyword>
<proteinExistence type="inferred from homology"/>
<dbReference type="SUPFAM" id="SSF48264">
    <property type="entry name" value="Cytochrome P450"/>
    <property type="match status" value="1"/>
</dbReference>
<dbReference type="AlphaFoldDB" id="A0A1I9LPK8"/>
<keyword evidence="2" id="KW-1133">Transmembrane helix</keyword>
<reference evidence="4 5" key="1">
    <citation type="journal article" date="2000" name="Nature">
        <title>Sequence and analysis of chromosome 3 of the plant Arabidopsis thaliana.</title>
        <authorList>
            <consortium name="European Union Chromosome 3 Arabidopsis Sequencing Consortium"/>
            <consortium name="Institute for Genomic Research"/>
            <consortium name="Kazusa DNA Research Institute"/>
            <person name="Salanoubat M."/>
            <person name="Lemcke K."/>
            <person name="Rieger M."/>
            <person name="Ansorge W."/>
            <person name="Unseld M."/>
            <person name="Fartmann B."/>
            <person name="Valle G."/>
            <person name="Blocker H."/>
            <person name="Perez-Alonso M."/>
            <person name="Obermaier B."/>
            <person name="Delseny M."/>
            <person name="Boutry M."/>
            <person name="Grivell L.A."/>
            <person name="Mache R."/>
            <person name="Puigdomenech P."/>
            <person name="De Simone V."/>
            <person name="Choisne N."/>
            <person name="Artiguenave F."/>
            <person name="Robert C."/>
            <person name="Brottier P."/>
            <person name="Wincker P."/>
            <person name="Cattolico L."/>
            <person name="Weissenbach J."/>
            <person name="Saurin W."/>
            <person name="Quetier F."/>
            <person name="Schafer M."/>
            <person name="Muller-Auer S."/>
            <person name="Gabel C."/>
            <person name="Fuchs M."/>
            <person name="Benes V."/>
            <person name="Wurmbach E."/>
            <person name="Drzonek H."/>
            <person name="Erfle H."/>
            <person name="Jordan N."/>
            <person name="Bangert S."/>
            <person name="Wiedelmann R."/>
            <person name="Kranz H."/>
            <person name="Voss H."/>
            <person name="Holland R."/>
            <person name="Brandt P."/>
            <person name="Nyakatura G."/>
            <person name="Vezzi A."/>
            <person name="D'Angelo M."/>
            <person name="Pallavicini A."/>
            <person name="Toppo S."/>
            <person name="Simionati B."/>
            <person name="Conrad A."/>
            <person name="Hornischer K."/>
            <person name="Kauer G."/>
            <person name="Lohnert T.H."/>
            <person name="Nordsiek G."/>
            <person name="Reichelt J."/>
            <person name="Scharfe M."/>
            <person name="Schon O."/>
            <person name="Bargues M."/>
            <person name="Terol J."/>
            <person name="Climent J."/>
            <person name="Navarro P."/>
            <person name="Collado C."/>
            <person name="Perez-Perez A."/>
            <person name="Ottenwalder B."/>
            <person name="Duchemin D."/>
            <person name="Cooke R."/>
            <person name="Laudie M."/>
            <person name="Berger-Llauro C."/>
            <person name="Purnelle B."/>
            <person name="Masuy D."/>
            <person name="de Haan M."/>
            <person name="Maarse A.C."/>
            <person name="Alcaraz J.P."/>
            <person name="Cottet A."/>
            <person name="Casacuberta E."/>
            <person name="Monfort A."/>
            <person name="Argiriou A."/>
            <person name="flores M."/>
            <person name="Liguori R."/>
            <person name="Vitale D."/>
            <person name="Mannhaupt G."/>
            <person name="Haase D."/>
            <person name="Schoof H."/>
            <person name="Rudd S."/>
            <person name="Zaccaria P."/>
            <person name="Mewes H.W."/>
            <person name="Mayer K.F."/>
            <person name="Kaul S."/>
            <person name="Town C.D."/>
            <person name="Koo H.L."/>
            <person name="Tallon L.J."/>
            <person name="Jenkins J."/>
            <person name="Rooney T."/>
            <person name="Rizzo M."/>
            <person name="Walts A."/>
            <person name="Utterback T."/>
            <person name="Fujii C.Y."/>
            <person name="Shea T.P."/>
            <person name="Creasy T.H."/>
            <person name="Haas B."/>
            <person name="Maiti R."/>
            <person name="Wu D."/>
            <person name="Peterson J."/>
            <person name="Van Aken S."/>
            <person name="Pai G."/>
            <person name="Militscher J."/>
            <person name="Sellers P."/>
            <person name="Gill J.E."/>
            <person name="Feldblyum T.V."/>
            <person name="Preuss D."/>
            <person name="Lin X."/>
            <person name="Nierman W.C."/>
            <person name="Salzberg S.L."/>
            <person name="White O."/>
            <person name="Venter J.C."/>
            <person name="Fraser C.M."/>
            <person name="Kaneko T."/>
            <person name="Nakamura Y."/>
            <person name="Sato S."/>
            <person name="Kato T."/>
            <person name="Asamizu E."/>
            <person name="Sasamoto S."/>
            <person name="Kimura T."/>
            <person name="Idesawa K."/>
            <person name="Kawashima K."/>
            <person name="Kishida Y."/>
            <person name="Kiyokawa C."/>
            <person name="Kohara M."/>
            <person name="Matsumoto M."/>
            <person name="Matsuno A."/>
            <person name="Muraki A."/>
            <person name="Nakayama S."/>
            <person name="Nakazaki N."/>
            <person name="Shinpo S."/>
            <person name="Takeuchi C."/>
            <person name="Wada T."/>
            <person name="Watanabe A."/>
            <person name="Yamada M."/>
            <person name="Yasuda M."/>
            <person name="Tabata S."/>
        </authorList>
    </citation>
    <scope>NUCLEOTIDE SEQUENCE [LARGE SCALE GENOMIC DNA]</scope>
    <source>
        <strain evidence="5">cv. Columbia</strain>
    </source>
</reference>
<dbReference type="GO" id="GO:0020037">
    <property type="term" value="F:heme binding"/>
    <property type="evidence" value="ECO:0007669"/>
    <property type="project" value="InterPro"/>
</dbReference>
<dbReference type="RefSeq" id="NP_001326536.1">
    <property type="nucleotide sequence ID" value="NM_001340072.1"/>
</dbReference>
<dbReference type="TAIR" id="AT3G61035"/>
<accession>A0A1I9LPK8</accession>